<accession>A0A3Q9FPY2</accession>
<dbReference type="Gene3D" id="3.40.50.300">
    <property type="entry name" value="P-loop containing nucleotide triphosphate hydrolases"/>
    <property type="match status" value="2"/>
</dbReference>
<evidence type="ECO:0000259" key="11">
    <source>
        <dbReference type="PROSITE" id="PS51192"/>
    </source>
</evidence>
<dbReference type="InterPro" id="IPR001345">
    <property type="entry name" value="PG/BPGM_mutase_AS"/>
</dbReference>
<feature type="active site" description="Proton donor/acceptor" evidence="6">
    <location>
        <position position="85"/>
    </location>
</feature>
<dbReference type="InterPro" id="IPR014001">
    <property type="entry name" value="Helicase_ATP-bd"/>
</dbReference>
<evidence type="ECO:0000259" key="12">
    <source>
        <dbReference type="PROSITE" id="PS51194"/>
    </source>
</evidence>
<dbReference type="PANTHER" id="PTHR47959">
    <property type="entry name" value="ATP-DEPENDENT RNA HELICASE RHLE-RELATED"/>
    <property type="match status" value="1"/>
</dbReference>
<evidence type="ECO:0000256" key="8">
    <source>
        <dbReference type="PROSITE-ProRule" id="PRU00552"/>
    </source>
</evidence>
<evidence type="ECO:0000256" key="5">
    <source>
        <dbReference type="ARBA" id="ARBA00038437"/>
    </source>
</evidence>
<sequence>MSNSKRIYLVRHGQTAYNTKRIVQGRKIDADLNEIGQKQGKLLFDAYKDFKFDKLYVTSLKRTHQTAKGFIDKGLDYEIIPEFDEMNYGDFEGNSIDDFTVDGKTVQSISDEWEAGNFDAFPKNGEMLFDVLQRLAVGLENIMQNENERNVLICMHSRSIRIFLCLLLDLDFDEMKNFAPKNTGVTTLEYNEYSGTFKLIEFNNVDHLGNDPELTYLPQKPGAENEQAAAIEEKRKEDEGLGFRKFKLNKQLYSVCDELGYTEPTPIQDKAIPLVLSGHDLFGIAQTGTGKTAAYLLPLLYKAKYAQGNDPRVLILVPTRELAIQVGKEVEKLAVYTGLRHAVVYGGIGPKTQIEEVEKGIDLLVGTPGRVMDIYSRGKLKTKSIKYMVLDEADRIMDMGFMPQIRQMLEIIPRKRQNLLFSATMPDVVVRLSEEFLEFPQRVEITPQATTAEMVDQFVYNVPNFMTKLHLLSYLMNTDASLSRIMVFVRKKEQANGVAAFLQRHTEGEVRVIHANKGQNARINSIDDFKDGDIRVLVATDVAARGIDVSMVSHVVNFDVPVMYHDYVHRVGRTGRANNTGVAYTFCNPAEKYHLLKIEEVINKEIPVLEMPEGVEEQEATQHEARDMAMEIDRQKRKEDPNFKGAFHERKKNKDKVDKNRRNKNKASIDKQRASGKVSAYITQGKSKKK</sequence>
<dbReference type="InterPro" id="IPR044742">
    <property type="entry name" value="DEAD/DEAH_RhlB"/>
</dbReference>
<keyword evidence="4 9" id="KW-0067">ATP-binding</keyword>
<evidence type="ECO:0000259" key="13">
    <source>
        <dbReference type="PROSITE" id="PS51195"/>
    </source>
</evidence>
<dbReference type="AlphaFoldDB" id="A0A3Q9FPY2"/>
<evidence type="ECO:0000256" key="1">
    <source>
        <dbReference type="ARBA" id="ARBA00022741"/>
    </source>
</evidence>
<dbReference type="PANTHER" id="PTHR47959:SF13">
    <property type="entry name" value="ATP-DEPENDENT RNA HELICASE RHLE"/>
    <property type="match status" value="1"/>
</dbReference>
<protein>
    <submittedName>
        <fullName evidence="14">DEAD/DEAH box helicase</fullName>
    </submittedName>
</protein>
<feature type="binding site" evidence="7">
    <location>
        <begin position="11"/>
        <end position="18"/>
    </location>
    <ligand>
        <name>substrate</name>
    </ligand>
</feature>
<dbReference type="KEGG" id="fll:EI427_06305"/>
<dbReference type="GO" id="GO:0003724">
    <property type="term" value="F:RNA helicase activity"/>
    <property type="evidence" value="ECO:0007669"/>
    <property type="project" value="InterPro"/>
</dbReference>
<dbReference type="InterPro" id="IPR001650">
    <property type="entry name" value="Helicase_C-like"/>
</dbReference>
<gene>
    <name evidence="14" type="ORF">EI427_06305</name>
</gene>
<dbReference type="InterPro" id="IPR011545">
    <property type="entry name" value="DEAD/DEAH_box_helicase_dom"/>
</dbReference>
<dbReference type="Gene3D" id="3.40.50.1240">
    <property type="entry name" value="Phosphoglycerate mutase-like"/>
    <property type="match status" value="1"/>
</dbReference>
<feature type="binding site" evidence="7">
    <location>
        <begin position="85"/>
        <end position="88"/>
    </location>
    <ligand>
        <name>substrate</name>
    </ligand>
</feature>
<reference evidence="14 15" key="1">
    <citation type="submission" date="2018-12" db="EMBL/GenBank/DDBJ databases">
        <title>Flammeovirga pectinis sp. nov., isolated from the gut of the Korean scallop, Patinopecten yessoensis.</title>
        <authorList>
            <person name="Bae J.-W."/>
            <person name="Jeong Y.-S."/>
            <person name="Kang W."/>
        </authorList>
    </citation>
    <scope>NUCLEOTIDE SEQUENCE [LARGE SCALE GENOMIC DNA]</scope>
    <source>
        <strain evidence="14 15">L12M1</strain>
    </source>
</reference>
<evidence type="ECO:0000313" key="15">
    <source>
        <dbReference type="Proteomes" id="UP000267268"/>
    </source>
</evidence>
<dbReference type="InterPro" id="IPR050079">
    <property type="entry name" value="DEAD_box_RNA_helicase"/>
</dbReference>
<feature type="active site" description="Tele-phosphohistidine intermediate" evidence="6">
    <location>
        <position position="12"/>
    </location>
</feature>
<feature type="domain" description="Helicase ATP-binding" evidence="11">
    <location>
        <begin position="272"/>
        <end position="443"/>
    </location>
</feature>
<organism evidence="14 15">
    <name type="scientific">Flammeovirga pectinis</name>
    <dbReference type="NCBI Taxonomy" id="2494373"/>
    <lineage>
        <taxon>Bacteria</taxon>
        <taxon>Pseudomonadati</taxon>
        <taxon>Bacteroidota</taxon>
        <taxon>Cytophagia</taxon>
        <taxon>Cytophagales</taxon>
        <taxon>Flammeovirgaceae</taxon>
        <taxon>Flammeovirga</taxon>
    </lineage>
</organism>
<keyword evidence="3 9" id="KW-0347">Helicase</keyword>
<proteinExistence type="inferred from homology"/>
<dbReference type="SMART" id="SM00855">
    <property type="entry name" value="PGAM"/>
    <property type="match status" value="1"/>
</dbReference>
<dbReference type="CDD" id="cd07067">
    <property type="entry name" value="HP_PGM_like"/>
    <property type="match status" value="1"/>
</dbReference>
<dbReference type="SMART" id="SM00487">
    <property type="entry name" value="DEXDc"/>
    <property type="match status" value="1"/>
</dbReference>
<dbReference type="EMBL" id="CP034562">
    <property type="protein sequence ID" value="AZQ61863.1"/>
    <property type="molecule type" value="Genomic_DNA"/>
</dbReference>
<dbReference type="InterPro" id="IPR000629">
    <property type="entry name" value="RNA-helicase_DEAD-box_CS"/>
</dbReference>
<dbReference type="InterPro" id="IPR013078">
    <property type="entry name" value="His_Pase_superF_clade-1"/>
</dbReference>
<feature type="compositionally biased region" description="Polar residues" evidence="10">
    <location>
        <begin position="681"/>
        <end position="690"/>
    </location>
</feature>
<keyword evidence="15" id="KW-1185">Reference proteome</keyword>
<dbReference type="InterPro" id="IPR014014">
    <property type="entry name" value="RNA_helicase_DEAD_Q_motif"/>
</dbReference>
<evidence type="ECO:0000256" key="4">
    <source>
        <dbReference type="ARBA" id="ARBA00022840"/>
    </source>
</evidence>
<feature type="domain" description="Helicase C-terminal" evidence="12">
    <location>
        <begin position="454"/>
        <end position="619"/>
    </location>
</feature>
<dbReference type="CDD" id="cd00268">
    <property type="entry name" value="DEADc"/>
    <property type="match status" value="1"/>
</dbReference>
<dbReference type="RefSeq" id="WP_126612798.1">
    <property type="nucleotide sequence ID" value="NZ_CP034562.1"/>
</dbReference>
<dbReference type="OrthoDB" id="974172at2"/>
<feature type="region of interest" description="Disordered" evidence="10">
    <location>
        <begin position="630"/>
        <end position="690"/>
    </location>
</feature>
<comment type="similarity">
    <text evidence="5 9">Belongs to the DEAD box helicase family.</text>
</comment>
<dbReference type="GO" id="GO:0005829">
    <property type="term" value="C:cytosol"/>
    <property type="evidence" value="ECO:0007669"/>
    <property type="project" value="TreeGrafter"/>
</dbReference>
<dbReference type="Pfam" id="PF00271">
    <property type="entry name" value="Helicase_C"/>
    <property type="match status" value="1"/>
</dbReference>
<feature type="domain" description="DEAD-box RNA helicase Q" evidence="13">
    <location>
        <begin position="241"/>
        <end position="269"/>
    </location>
</feature>
<keyword evidence="2 9" id="KW-0378">Hydrolase</keyword>
<dbReference type="SMART" id="SM00490">
    <property type="entry name" value="HELICc"/>
    <property type="match status" value="1"/>
</dbReference>
<keyword evidence="1 9" id="KW-0547">Nucleotide-binding</keyword>
<dbReference type="PROSITE" id="PS00175">
    <property type="entry name" value="PG_MUTASE"/>
    <property type="match status" value="1"/>
</dbReference>
<evidence type="ECO:0000313" key="14">
    <source>
        <dbReference type="EMBL" id="AZQ61863.1"/>
    </source>
</evidence>
<evidence type="ECO:0000256" key="6">
    <source>
        <dbReference type="PIRSR" id="PIRSR613078-1"/>
    </source>
</evidence>
<dbReference type="InterPro" id="IPR027417">
    <property type="entry name" value="P-loop_NTPase"/>
</dbReference>
<evidence type="ECO:0000256" key="9">
    <source>
        <dbReference type="RuleBase" id="RU000492"/>
    </source>
</evidence>
<evidence type="ECO:0000256" key="3">
    <source>
        <dbReference type="ARBA" id="ARBA00022806"/>
    </source>
</evidence>
<feature type="compositionally biased region" description="Basic and acidic residues" evidence="10">
    <location>
        <begin position="630"/>
        <end position="648"/>
    </location>
</feature>
<dbReference type="PROSITE" id="PS51194">
    <property type="entry name" value="HELICASE_CTER"/>
    <property type="match status" value="1"/>
</dbReference>
<dbReference type="CDD" id="cd18787">
    <property type="entry name" value="SF2_C_DEAD"/>
    <property type="match status" value="1"/>
</dbReference>
<dbReference type="Pfam" id="PF00270">
    <property type="entry name" value="DEAD"/>
    <property type="match status" value="1"/>
</dbReference>
<name>A0A3Q9FPY2_9BACT</name>
<feature type="binding site" evidence="7">
    <location>
        <position position="62"/>
    </location>
    <ligand>
        <name>substrate</name>
    </ligand>
</feature>
<evidence type="ECO:0000256" key="7">
    <source>
        <dbReference type="PIRSR" id="PIRSR613078-2"/>
    </source>
</evidence>
<dbReference type="SUPFAM" id="SSF52540">
    <property type="entry name" value="P-loop containing nucleoside triphosphate hydrolases"/>
    <property type="match status" value="1"/>
</dbReference>
<dbReference type="GO" id="GO:0005524">
    <property type="term" value="F:ATP binding"/>
    <property type="evidence" value="ECO:0007669"/>
    <property type="project" value="UniProtKB-KW"/>
</dbReference>
<dbReference type="Proteomes" id="UP000267268">
    <property type="component" value="Chromosome 1"/>
</dbReference>
<dbReference type="GO" id="GO:0016787">
    <property type="term" value="F:hydrolase activity"/>
    <property type="evidence" value="ECO:0007669"/>
    <property type="project" value="UniProtKB-KW"/>
</dbReference>
<dbReference type="PROSITE" id="PS00039">
    <property type="entry name" value="DEAD_ATP_HELICASE"/>
    <property type="match status" value="1"/>
</dbReference>
<evidence type="ECO:0000256" key="2">
    <source>
        <dbReference type="ARBA" id="ARBA00022801"/>
    </source>
</evidence>
<dbReference type="Pfam" id="PF00300">
    <property type="entry name" value="His_Phos_1"/>
    <property type="match status" value="1"/>
</dbReference>
<dbReference type="PROSITE" id="PS51192">
    <property type="entry name" value="HELICASE_ATP_BIND_1"/>
    <property type="match status" value="1"/>
</dbReference>
<dbReference type="PROSITE" id="PS51195">
    <property type="entry name" value="Q_MOTIF"/>
    <property type="match status" value="1"/>
</dbReference>
<dbReference type="SUPFAM" id="SSF53254">
    <property type="entry name" value="Phosphoglycerate mutase-like"/>
    <property type="match status" value="1"/>
</dbReference>
<feature type="short sequence motif" description="Q motif" evidence="8">
    <location>
        <begin position="241"/>
        <end position="269"/>
    </location>
</feature>
<evidence type="ECO:0000256" key="10">
    <source>
        <dbReference type="SAM" id="MobiDB-lite"/>
    </source>
</evidence>
<dbReference type="InterPro" id="IPR029033">
    <property type="entry name" value="His_PPase_superfam"/>
</dbReference>
<dbReference type="GO" id="GO:0003676">
    <property type="term" value="F:nucleic acid binding"/>
    <property type="evidence" value="ECO:0007669"/>
    <property type="project" value="InterPro"/>
</dbReference>